<feature type="compositionally biased region" description="Low complexity" evidence="3">
    <location>
        <begin position="137"/>
        <end position="156"/>
    </location>
</feature>
<dbReference type="InterPro" id="IPR018392">
    <property type="entry name" value="LysM"/>
</dbReference>
<evidence type="ECO:0000256" key="2">
    <source>
        <dbReference type="ARBA" id="ARBA00022801"/>
    </source>
</evidence>
<feature type="compositionally biased region" description="Low complexity" evidence="3">
    <location>
        <begin position="103"/>
        <end position="113"/>
    </location>
</feature>
<feature type="compositionally biased region" description="Pro residues" evidence="3">
    <location>
        <begin position="157"/>
        <end position="214"/>
    </location>
</feature>
<accession>A0ABV8HSC1</accession>
<keyword evidence="7" id="KW-1185">Reference proteome</keyword>
<proteinExistence type="inferred from homology"/>
<name>A0ABV8HSC1_9ACTN</name>
<dbReference type="PRINTS" id="PR01217">
    <property type="entry name" value="PRICHEXTENSN"/>
</dbReference>
<dbReference type="Proteomes" id="UP001595765">
    <property type="component" value="Unassembled WGS sequence"/>
</dbReference>
<dbReference type="Gene3D" id="3.10.350.10">
    <property type="entry name" value="LysM domain"/>
    <property type="match status" value="1"/>
</dbReference>
<dbReference type="CDD" id="cd00118">
    <property type="entry name" value="LysM"/>
    <property type="match status" value="1"/>
</dbReference>
<gene>
    <name evidence="6" type="ORF">ACFO3J_20230</name>
</gene>
<evidence type="ECO:0000256" key="4">
    <source>
        <dbReference type="SAM" id="SignalP"/>
    </source>
</evidence>
<feature type="compositionally biased region" description="Low complexity" evidence="3">
    <location>
        <begin position="229"/>
        <end position="238"/>
    </location>
</feature>
<dbReference type="InterPro" id="IPR023346">
    <property type="entry name" value="Lysozyme-like_dom_sf"/>
</dbReference>
<dbReference type="CDD" id="cd13925">
    <property type="entry name" value="RPF"/>
    <property type="match status" value="1"/>
</dbReference>
<comment type="caution">
    <text evidence="6">The sequence shown here is derived from an EMBL/GenBank/DDBJ whole genome shotgun (WGS) entry which is preliminary data.</text>
</comment>
<reference evidence="7" key="1">
    <citation type="journal article" date="2019" name="Int. J. Syst. Evol. Microbiol.">
        <title>The Global Catalogue of Microorganisms (GCM) 10K type strain sequencing project: providing services to taxonomists for standard genome sequencing and annotation.</title>
        <authorList>
            <consortium name="The Broad Institute Genomics Platform"/>
            <consortium name="The Broad Institute Genome Sequencing Center for Infectious Disease"/>
            <person name="Wu L."/>
            <person name="Ma J."/>
        </authorList>
    </citation>
    <scope>NUCLEOTIDE SEQUENCE [LARGE SCALE GENOMIC DNA]</scope>
    <source>
        <strain evidence="7">CGMCC 4.7237</strain>
    </source>
</reference>
<organism evidence="6 7">
    <name type="scientific">Streptomyces polygonati</name>
    <dbReference type="NCBI Taxonomy" id="1617087"/>
    <lineage>
        <taxon>Bacteria</taxon>
        <taxon>Bacillati</taxon>
        <taxon>Actinomycetota</taxon>
        <taxon>Actinomycetes</taxon>
        <taxon>Kitasatosporales</taxon>
        <taxon>Streptomycetaceae</taxon>
        <taxon>Streptomyces</taxon>
    </lineage>
</organism>
<dbReference type="Gene3D" id="1.10.530.10">
    <property type="match status" value="1"/>
</dbReference>
<sequence length="348" mass="34462">MATAAATGAGIALPFFGAVTAHAADRTTWDRVAFCETGGMWNADTGNGFYGGLAITQDTWDQYGGKAFAERPDLASEADQIAVAEKMLTELGPGAWPGCETGTGLLPDSTPTDDPGDTAVPTPAQPGEHTPAPAPTAPTSGPTAPTTDPTAPTTDPTAPPVTPAPPVASPPATPGTPTAGPPGVPGTDPTAPPVVPITPVTPAPPTATTPPLGMPDPGGATTLAPTDPSGPAGPTSGVPSGGPGRHAKPYSPTDEELAAHDQATRTVVLSVTDGGAPANPTSPDTANKNDVPGTSPTGHYTVGFGDSLSGIATATHAEGGWRHLYDINHQAIGDNPNLIKPGQIINLG</sequence>
<keyword evidence="2" id="KW-0378">Hydrolase</keyword>
<feature type="region of interest" description="Disordered" evidence="3">
    <location>
        <begin position="93"/>
        <end position="258"/>
    </location>
</feature>
<dbReference type="PROSITE" id="PS51782">
    <property type="entry name" value="LYSM"/>
    <property type="match status" value="1"/>
</dbReference>
<dbReference type="InterPro" id="IPR036779">
    <property type="entry name" value="LysM_dom_sf"/>
</dbReference>
<evidence type="ECO:0000313" key="6">
    <source>
        <dbReference type="EMBL" id="MFC4033789.1"/>
    </source>
</evidence>
<keyword evidence="4" id="KW-0732">Signal</keyword>
<dbReference type="EMBL" id="JBHSBB010000013">
    <property type="protein sequence ID" value="MFC4033789.1"/>
    <property type="molecule type" value="Genomic_DNA"/>
</dbReference>
<dbReference type="InterPro" id="IPR010618">
    <property type="entry name" value="RPF"/>
</dbReference>
<evidence type="ECO:0000259" key="5">
    <source>
        <dbReference type="PROSITE" id="PS51782"/>
    </source>
</evidence>
<protein>
    <submittedName>
        <fullName evidence="6">Transglycosylase family protein</fullName>
    </submittedName>
</protein>
<feature type="chain" id="PRO_5046320361" evidence="4">
    <location>
        <begin position="24"/>
        <end position="348"/>
    </location>
</feature>
<evidence type="ECO:0000256" key="1">
    <source>
        <dbReference type="ARBA" id="ARBA00010830"/>
    </source>
</evidence>
<comment type="similarity">
    <text evidence="1">Belongs to the transglycosylase family. Rpf subfamily.</text>
</comment>
<evidence type="ECO:0000256" key="3">
    <source>
        <dbReference type="SAM" id="MobiDB-lite"/>
    </source>
</evidence>
<dbReference type="RefSeq" id="WP_386431063.1">
    <property type="nucleotide sequence ID" value="NZ_JBHSBB010000013.1"/>
</dbReference>
<feature type="region of interest" description="Disordered" evidence="3">
    <location>
        <begin position="272"/>
        <end position="298"/>
    </location>
</feature>
<dbReference type="SUPFAM" id="SSF53955">
    <property type="entry name" value="Lysozyme-like"/>
    <property type="match status" value="1"/>
</dbReference>
<feature type="signal peptide" evidence="4">
    <location>
        <begin position="1"/>
        <end position="23"/>
    </location>
</feature>
<feature type="compositionally biased region" description="Polar residues" evidence="3">
    <location>
        <begin position="279"/>
        <end position="298"/>
    </location>
</feature>
<feature type="domain" description="LysM" evidence="5">
    <location>
        <begin position="298"/>
        <end position="347"/>
    </location>
</feature>
<dbReference type="Pfam" id="PF06737">
    <property type="entry name" value="Transglycosylas"/>
    <property type="match status" value="1"/>
</dbReference>
<evidence type="ECO:0000313" key="7">
    <source>
        <dbReference type="Proteomes" id="UP001595765"/>
    </source>
</evidence>